<evidence type="ECO:0000313" key="2">
    <source>
        <dbReference type="Proteomes" id="UP001162131"/>
    </source>
</evidence>
<dbReference type="Proteomes" id="UP001162131">
    <property type="component" value="Unassembled WGS sequence"/>
</dbReference>
<comment type="caution">
    <text evidence="1">The sequence shown here is derived from an EMBL/GenBank/DDBJ whole genome shotgun (WGS) entry which is preliminary data.</text>
</comment>
<sequence length="238" mass="28112">MLKAVLKNFGSLVNTKKTVKSPAKKLVNPWEPKPLREKPSQVNVYSPSKILEFDESGSLLVYSYQPTFMKTMGRFLGRLTTTIGSFFLLAKNPWPFNQEPLCLPVFLFYGVYSLWRNWAILAHQSITIHEVKLNRDGIHIDIGYLSWLGRRSKKYFYTMPINFLTPPIKYEDSIRLKDDLFPTEVSYFEIPDDAKNKPWVKYYQEERHRLYIPKDYEFMDKELMVQIMKGKFINTTNK</sequence>
<keyword evidence="2" id="KW-1185">Reference proteome</keyword>
<reference evidence="1" key="1">
    <citation type="submission" date="2021-09" db="EMBL/GenBank/DDBJ databases">
        <authorList>
            <consortium name="AG Swart"/>
            <person name="Singh M."/>
            <person name="Singh A."/>
            <person name="Seah K."/>
            <person name="Emmerich C."/>
        </authorList>
    </citation>
    <scope>NUCLEOTIDE SEQUENCE</scope>
    <source>
        <strain evidence="1">ATCC30299</strain>
    </source>
</reference>
<accession>A0AAU9KFG7</accession>
<protein>
    <submittedName>
        <fullName evidence="1">Uncharacterized protein</fullName>
    </submittedName>
</protein>
<gene>
    <name evidence="1" type="ORF">BSTOLATCC_MIC65381</name>
</gene>
<name>A0AAU9KFG7_9CILI</name>
<dbReference type="AlphaFoldDB" id="A0AAU9KFG7"/>
<organism evidence="1 2">
    <name type="scientific">Blepharisma stoltei</name>
    <dbReference type="NCBI Taxonomy" id="1481888"/>
    <lineage>
        <taxon>Eukaryota</taxon>
        <taxon>Sar</taxon>
        <taxon>Alveolata</taxon>
        <taxon>Ciliophora</taxon>
        <taxon>Postciliodesmatophora</taxon>
        <taxon>Heterotrichea</taxon>
        <taxon>Heterotrichida</taxon>
        <taxon>Blepharismidae</taxon>
        <taxon>Blepharisma</taxon>
    </lineage>
</organism>
<proteinExistence type="predicted"/>
<evidence type="ECO:0000313" key="1">
    <source>
        <dbReference type="EMBL" id="CAG9336075.1"/>
    </source>
</evidence>
<dbReference type="EMBL" id="CAJZBQ010000063">
    <property type="protein sequence ID" value="CAG9336075.1"/>
    <property type="molecule type" value="Genomic_DNA"/>
</dbReference>